<dbReference type="AlphaFoldDB" id="A0A0L8HNR3"/>
<dbReference type="EMBL" id="KQ417778">
    <property type="protein sequence ID" value="KOF90380.1"/>
    <property type="molecule type" value="Genomic_DNA"/>
</dbReference>
<evidence type="ECO:0000313" key="1">
    <source>
        <dbReference type="EMBL" id="KOF90380.1"/>
    </source>
</evidence>
<name>A0A0L8HNR3_OCTBM</name>
<proteinExistence type="predicted"/>
<evidence type="ECO:0008006" key="2">
    <source>
        <dbReference type="Google" id="ProtNLM"/>
    </source>
</evidence>
<accession>A0A0L8HNR3</accession>
<protein>
    <recommendedName>
        <fullName evidence="2">GIY-YIG domain-containing protein</fullName>
    </recommendedName>
</protein>
<gene>
    <name evidence="1" type="ORF">OCBIM_22011304mg</name>
</gene>
<sequence>MQGPRNLCPLKGLLLNNFFKNLCKCSVRGKNNVIRGYIGSTIDFQRRYRFHMSSFSNAKYSNSTALAYYIHDLKRRNMSYILE</sequence>
<organism evidence="1">
    <name type="scientific">Octopus bimaculoides</name>
    <name type="common">California two-spotted octopus</name>
    <dbReference type="NCBI Taxonomy" id="37653"/>
    <lineage>
        <taxon>Eukaryota</taxon>
        <taxon>Metazoa</taxon>
        <taxon>Spiralia</taxon>
        <taxon>Lophotrochozoa</taxon>
        <taxon>Mollusca</taxon>
        <taxon>Cephalopoda</taxon>
        <taxon>Coleoidea</taxon>
        <taxon>Octopodiformes</taxon>
        <taxon>Octopoda</taxon>
        <taxon>Incirrata</taxon>
        <taxon>Octopodidae</taxon>
        <taxon>Octopus</taxon>
    </lineage>
</organism>
<reference evidence="1" key="1">
    <citation type="submission" date="2015-07" db="EMBL/GenBank/DDBJ databases">
        <title>MeaNS - Measles Nucleotide Surveillance Program.</title>
        <authorList>
            <person name="Tran T."/>
            <person name="Druce J."/>
        </authorList>
    </citation>
    <scope>NUCLEOTIDE SEQUENCE</scope>
    <source>
        <strain evidence="1">UCB-OBI-ISO-001</strain>
        <tissue evidence="1">Gonad</tissue>
    </source>
</reference>